<dbReference type="InterPro" id="IPR035992">
    <property type="entry name" value="Ricin_B-like_lectins"/>
</dbReference>
<dbReference type="Gene3D" id="3.30.60.10">
    <property type="entry name" value="Endochitinase-like"/>
    <property type="match status" value="1"/>
</dbReference>
<dbReference type="PRINTS" id="PR00723">
    <property type="entry name" value="SUBTILISIN"/>
</dbReference>
<evidence type="ECO:0000259" key="10">
    <source>
        <dbReference type="PROSITE" id="PS50941"/>
    </source>
</evidence>
<dbReference type="CDD" id="cd11618">
    <property type="entry name" value="ChtBD1_1"/>
    <property type="match status" value="1"/>
</dbReference>
<dbReference type="InterPro" id="IPR001002">
    <property type="entry name" value="Chitin-bd_1"/>
</dbReference>
<evidence type="ECO:0000256" key="4">
    <source>
        <dbReference type="ARBA" id="ARBA00022801"/>
    </source>
</evidence>
<proteinExistence type="inferred from homology"/>
<dbReference type="PROSITE" id="PS50231">
    <property type="entry name" value="RICIN_B_LECTIN"/>
    <property type="match status" value="2"/>
</dbReference>
<dbReference type="PANTHER" id="PTHR43806">
    <property type="entry name" value="PEPTIDASE S8"/>
    <property type="match status" value="1"/>
</dbReference>
<dbReference type="InterPro" id="IPR000209">
    <property type="entry name" value="Peptidase_S8/S53_dom"/>
</dbReference>
<organism evidence="11 12">
    <name type="scientific">Neocallimastix californiae</name>
    <dbReference type="NCBI Taxonomy" id="1754190"/>
    <lineage>
        <taxon>Eukaryota</taxon>
        <taxon>Fungi</taxon>
        <taxon>Fungi incertae sedis</taxon>
        <taxon>Chytridiomycota</taxon>
        <taxon>Chytridiomycota incertae sedis</taxon>
        <taxon>Neocallimastigomycetes</taxon>
        <taxon>Neocallimastigales</taxon>
        <taxon>Neocallimastigaceae</taxon>
        <taxon>Neocallimastix</taxon>
    </lineage>
</organism>
<dbReference type="SUPFAM" id="SSF50370">
    <property type="entry name" value="Ricin B-like lectins"/>
    <property type="match status" value="1"/>
</dbReference>
<dbReference type="PROSITE" id="PS50941">
    <property type="entry name" value="CHIT_BIND_I_2"/>
    <property type="match status" value="1"/>
</dbReference>
<evidence type="ECO:0000313" key="11">
    <source>
        <dbReference type="EMBL" id="ORY77865.1"/>
    </source>
</evidence>
<feature type="disulfide bond" evidence="7">
    <location>
        <begin position="637"/>
        <end position="651"/>
    </location>
</feature>
<feature type="chain" id="PRO_5012463408" evidence="9">
    <location>
        <begin position="23"/>
        <end position="1046"/>
    </location>
</feature>
<keyword evidence="4 8" id="KW-0378">Hydrolase</keyword>
<reference evidence="11 12" key="1">
    <citation type="submission" date="2016-08" db="EMBL/GenBank/DDBJ databases">
        <title>A Parts List for Fungal Cellulosomes Revealed by Comparative Genomics.</title>
        <authorList>
            <consortium name="DOE Joint Genome Institute"/>
            <person name="Haitjema C.H."/>
            <person name="Gilmore S.P."/>
            <person name="Henske J.K."/>
            <person name="Solomon K.V."/>
            <person name="De Groot R."/>
            <person name="Kuo A."/>
            <person name="Mondo S.J."/>
            <person name="Salamov A.A."/>
            <person name="Labutti K."/>
            <person name="Zhao Z."/>
            <person name="Chiniquy J."/>
            <person name="Barry K."/>
            <person name="Brewer H.M."/>
            <person name="Purvine S.O."/>
            <person name="Wright A.T."/>
            <person name="Boxma B."/>
            <person name="Van Alen T."/>
            <person name="Hackstein J.H."/>
            <person name="Baker S.E."/>
            <person name="Grigoriev I.V."/>
            <person name="O'Malley M.A."/>
        </authorList>
    </citation>
    <scope>NUCLEOTIDE SEQUENCE [LARGE SCALE GENOMIC DNA]</scope>
    <source>
        <strain evidence="11 12">G1</strain>
    </source>
</reference>
<feature type="active site" description="Charge relay system" evidence="6 8">
    <location>
        <position position="321"/>
    </location>
</feature>
<evidence type="ECO:0000256" key="6">
    <source>
        <dbReference type="PIRSR" id="PIRSR615500-1"/>
    </source>
</evidence>
<feature type="active site" description="Charge relay system" evidence="6 8">
    <location>
        <position position="553"/>
    </location>
</feature>
<dbReference type="PROSITE" id="PS51892">
    <property type="entry name" value="SUBTILASE"/>
    <property type="match status" value="1"/>
</dbReference>
<dbReference type="GO" id="GO:0008061">
    <property type="term" value="F:chitin binding"/>
    <property type="evidence" value="ECO:0007669"/>
    <property type="project" value="UniProtKB-UniRule"/>
</dbReference>
<keyword evidence="9" id="KW-0732">Signal</keyword>
<dbReference type="InterPro" id="IPR050131">
    <property type="entry name" value="Peptidase_S8_subtilisin-like"/>
</dbReference>
<keyword evidence="2 7" id="KW-0147">Chitin-binding</keyword>
<dbReference type="SUPFAM" id="SSF52743">
    <property type="entry name" value="Subtilisin-like"/>
    <property type="match status" value="1"/>
</dbReference>
<dbReference type="GO" id="GO:0006508">
    <property type="term" value="P:proteolysis"/>
    <property type="evidence" value="ECO:0007669"/>
    <property type="project" value="UniProtKB-KW"/>
</dbReference>
<evidence type="ECO:0000256" key="8">
    <source>
        <dbReference type="PROSITE-ProRule" id="PRU01240"/>
    </source>
</evidence>
<dbReference type="Gene3D" id="3.40.50.200">
    <property type="entry name" value="Peptidase S8/S53 domain"/>
    <property type="match status" value="1"/>
</dbReference>
<sequence>MKSIKRTINLILLLYIISSINAYRINREVGNNSTNRYYIIAIKDSSQYSFDIQPTKQDDNAEKLKKKDLNEVPKFNPINFNEIEEIISSDNCYSKINDKNLNDTTFCEMSTDTLKDNGKINIDKLEEELKPKKQFVSKQLETLAEIIIDNIYTYKNDAVTNELQNEIMKRSSSSLKELLDNKIFSRILKKTFNVLDVTLINAYLSKEIYEIVKDLPDVVECIEDFKIENQVIPESLVHITKSDKTYKIDKRDKVNKENPYYNITDIKVDTKWSGVTVEANAGHHLSLISQSKYDSKLIGKYDTNYYYPSTAGAGVDIYIVDGGINVNHADFNTTDRTVTCDAYTTEDGYQKIKKGSEESKNCFIEKETQQHGVYVASAAAGTLYGVAKKANIHVVAIEPYISNYISALKFIEENAVNPHKTVINFSSGSYEYSNTLDKLFNIIIRKGFMVVAASGNEANDACITESRNIFYGKVNEKNYPSAYIDVISVGSVNNSFEDEEIPDDSDVYNSAAFSNYGSCVDIFAPGYAYLASFPKDAMKDKIYTTTNLAYGTSFSSPMVAGVAALLISEHPEITFDQNILKKWLIDLSIKDILGDLERLHTPNRFLNIGKTVVYSANNEYNGCGILSGKKSCSGDACCSVSGYCGKKDNFCKVDCQSEFGKCSSSNRPSSKKDTEEPEYKNSWVYNYWMDLCLKFAPGNIMEKNIILTICDDKDPDYLWYISNKGDSKFIQNTYDDVCMSFDKNGIAYAKSCKYGTVIKDINTVYNKDAIQSDKFPNLCLKPILSDYNPYGITIFSDSTGLRVKMDKCNYNDEYQHWRLRDIPEIIYSKFEGEGEEDNFVSDDDNKIIITYNLNEDDNIDDFEKQEQANSHVDKIIYNEYGQVFNRDDYIETNFYEVVVTNKKKVWIYSTEKKLCLTSTSVYKQKIILEKCDQKNEKQQWLVPDNDYGYYVNVDKDACIIYNTIEKKLIINSCIETIPLEKLYVKSHASIIEYEKDTFKIYDELHDEYVCLNIKEENKKNKEILLDMVPCNKSHSKFILTTEFPKN</sequence>
<dbReference type="Pfam" id="PF00082">
    <property type="entry name" value="Peptidase_S8"/>
    <property type="match status" value="1"/>
</dbReference>
<evidence type="ECO:0000256" key="7">
    <source>
        <dbReference type="PROSITE-ProRule" id="PRU00261"/>
    </source>
</evidence>
<dbReference type="AlphaFoldDB" id="A0A1Y2F4K1"/>
<dbReference type="InterPro" id="IPR036861">
    <property type="entry name" value="Endochitinase-like_sf"/>
</dbReference>
<dbReference type="PROSITE" id="PS00026">
    <property type="entry name" value="CHIT_BIND_I_1"/>
    <property type="match status" value="1"/>
</dbReference>
<name>A0A1Y2F4K1_9FUNG</name>
<dbReference type="GO" id="GO:0004252">
    <property type="term" value="F:serine-type endopeptidase activity"/>
    <property type="evidence" value="ECO:0007669"/>
    <property type="project" value="UniProtKB-UniRule"/>
</dbReference>
<evidence type="ECO:0000256" key="9">
    <source>
        <dbReference type="SAM" id="SignalP"/>
    </source>
</evidence>
<dbReference type="GO" id="GO:0005615">
    <property type="term" value="C:extracellular space"/>
    <property type="evidence" value="ECO:0007669"/>
    <property type="project" value="TreeGrafter"/>
</dbReference>
<evidence type="ECO:0000256" key="5">
    <source>
        <dbReference type="ARBA" id="ARBA00022825"/>
    </source>
</evidence>
<keyword evidence="5 8" id="KW-0720">Serine protease</keyword>
<comment type="caution">
    <text evidence="11">The sequence shown here is derived from an EMBL/GenBank/DDBJ whole genome shotgun (WGS) entry which is preliminary data.</text>
</comment>
<evidence type="ECO:0000256" key="1">
    <source>
        <dbReference type="ARBA" id="ARBA00011073"/>
    </source>
</evidence>
<feature type="disulfide bond" evidence="7">
    <location>
        <begin position="632"/>
        <end position="644"/>
    </location>
</feature>
<dbReference type="InterPro" id="IPR036852">
    <property type="entry name" value="Peptidase_S8/S53_dom_sf"/>
</dbReference>
<protein>
    <submittedName>
        <fullName evidence="11">Subtilisin-like protein</fullName>
    </submittedName>
</protein>
<accession>A0A1Y2F4K1</accession>
<dbReference type="InterPro" id="IPR015500">
    <property type="entry name" value="Peptidase_S8_subtilisin-rel"/>
</dbReference>
<dbReference type="SUPFAM" id="SSF57016">
    <property type="entry name" value="Plant lectins/antimicrobial peptides"/>
    <property type="match status" value="1"/>
</dbReference>
<dbReference type="STRING" id="1754190.A0A1Y2F4K1"/>
<keyword evidence="3 8" id="KW-0645">Protease</keyword>
<evidence type="ECO:0000313" key="12">
    <source>
        <dbReference type="Proteomes" id="UP000193920"/>
    </source>
</evidence>
<feature type="disulfide bond" evidence="7">
    <location>
        <begin position="623"/>
        <end position="638"/>
    </location>
</feature>
<comment type="caution">
    <text evidence="7">Lacks conserved residue(s) required for the propagation of feature annotation.</text>
</comment>
<evidence type="ECO:0000256" key="3">
    <source>
        <dbReference type="ARBA" id="ARBA00022670"/>
    </source>
</evidence>
<comment type="similarity">
    <text evidence="1 8">Belongs to the peptidase S8 family.</text>
</comment>
<evidence type="ECO:0000256" key="2">
    <source>
        <dbReference type="ARBA" id="ARBA00022669"/>
    </source>
</evidence>
<dbReference type="InterPro" id="IPR018371">
    <property type="entry name" value="Chitin-binding_1_CS"/>
</dbReference>
<dbReference type="EMBL" id="MCOG01000018">
    <property type="protein sequence ID" value="ORY77865.1"/>
    <property type="molecule type" value="Genomic_DNA"/>
</dbReference>
<dbReference type="OrthoDB" id="206201at2759"/>
<gene>
    <name evidence="11" type="ORF">LY90DRAFT_665122</name>
</gene>
<feature type="domain" description="Chitin-binding type-1" evidence="10">
    <location>
        <begin position="620"/>
        <end position="664"/>
    </location>
</feature>
<keyword evidence="7" id="KW-1015">Disulfide bond</keyword>
<dbReference type="InterPro" id="IPR023828">
    <property type="entry name" value="Peptidase_S8_Ser-AS"/>
</dbReference>
<feature type="active site" description="Charge relay system" evidence="6 8">
    <location>
        <position position="371"/>
    </location>
</feature>
<dbReference type="PANTHER" id="PTHR43806:SF11">
    <property type="entry name" value="CEREVISIN-RELATED"/>
    <property type="match status" value="1"/>
</dbReference>
<feature type="signal peptide" evidence="9">
    <location>
        <begin position="1"/>
        <end position="22"/>
    </location>
</feature>
<keyword evidence="12" id="KW-1185">Reference proteome</keyword>
<dbReference type="Proteomes" id="UP000193920">
    <property type="component" value="Unassembled WGS sequence"/>
</dbReference>
<dbReference type="PROSITE" id="PS00138">
    <property type="entry name" value="SUBTILASE_SER"/>
    <property type="match status" value="1"/>
</dbReference>